<dbReference type="AlphaFoldDB" id="A0AAD9PSU5"/>
<dbReference type="SMART" id="SM00202">
    <property type="entry name" value="SR"/>
    <property type="match status" value="4"/>
</dbReference>
<dbReference type="Gene3D" id="3.30.200.20">
    <property type="entry name" value="Phosphorylase Kinase, domain 1"/>
    <property type="match status" value="1"/>
</dbReference>
<dbReference type="InterPro" id="IPR011009">
    <property type="entry name" value="Kinase-like_dom_sf"/>
</dbReference>
<dbReference type="GO" id="GO:0005524">
    <property type="term" value="F:ATP binding"/>
    <property type="evidence" value="ECO:0007669"/>
    <property type="project" value="InterPro"/>
</dbReference>
<proteinExistence type="predicted"/>
<dbReference type="PROSITE" id="PS50011">
    <property type="entry name" value="PROTEIN_KINASE_DOM"/>
    <property type="match status" value="1"/>
</dbReference>
<dbReference type="PANTHER" id="PTHR19331">
    <property type="entry name" value="SCAVENGER RECEPTOR DOMAIN-CONTAINING"/>
    <property type="match status" value="1"/>
</dbReference>
<keyword evidence="3 6" id="KW-1015">Disulfide bond</keyword>
<evidence type="ECO:0000256" key="8">
    <source>
        <dbReference type="SAM" id="SignalP"/>
    </source>
</evidence>
<gene>
    <name evidence="11" type="ORF">P5673_031347</name>
</gene>
<dbReference type="Proteomes" id="UP001249851">
    <property type="component" value="Unassembled WGS sequence"/>
</dbReference>
<reference evidence="11" key="2">
    <citation type="journal article" date="2023" name="Science">
        <title>Genomic signatures of disease resistance in endangered staghorn corals.</title>
        <authorList>
            <person name="Vollmer S.V."/>
            <person name="Selwyn J.D."/>
            <person name="Despard B.A."/>
            <person name="Roesel C.L."/>
        </authorList>
    </citation>
    <scope>NUCLEOTIDE SEQUENCE</scope>
    <source>
        <strain evidence="11">K2</strain>
    </source>
</reference>
<feature type="signal peptide" evidence="8">
    <location>
        <begin position="1"/>
        <end position="17"/>
    </location>
</feature>
<keyword evidence="2" id="KW-0677">Repeat</keyword>
<name>A0AAD9PSU5_ACRCE</name>
<evidence type="ECO:0000256" key="5">
    <source>
        <dbReference type="ARBA" id="ARBA00023180"/>
    </source>
</evidence>
<dbReference type="PANTHER" id="PTHR19331:SF465">
    <property type="entry name" value="EGG PEPTIDE SPERACT RECEPTOR"/>
    <property type="match status" value="1"/>
</dbReference>
<dbReference type="Gene3D" id="1.10.510.10">
    <property type="entry name" value="Transferase(Phosphotransferase) domain 1"/>
    <property type="match status" value="1"/>
</dbReference>
<dbReference type="GO" id="GO:0016020">
    <property type="term" value="C:membrane"/>
    <property type="evidence" value="ECO:0007669"/>
    <property type="project" value="InterPro"/>
</dbReference>
<dbReference type="Pfam" id="PF00530">
    <property type="entry name" value="SRCR"/>
    <property type="match status" value="4"/>
</dbReference>
<evidence type="ECO:0000259" key="9">
    <source>
        <dbReference type="PROSITE" id="PS50011"/>
    </source>
</evidence>
<feature type="domain" description="SRCR" evidence="10">
    <location>
        <begin position="243"/>
        <end position="348"/>
    </location>
</feature>
<comment type="caution">
    <text evidence="11">The sequence shown here is derived from an EMBL/GenBank/DDBJ whole genome shotgun (WGS) entry which is preliminary data.</text>
</comment>
<evidence type="ECO:0000313" key="11">
    <source>
        <dbReference type="EMBL" id="KAK2548452.1"/>
    </source>
</evidence>
<reference evidence="11" key="1">
    <citation type="journal article" date="2023" name="G3 (Bethesda)">
        <title>Whole genome assembly and annotation of the endangered Caribbean coral Acropora cervicornis.</title>
        <authorList>
            <person name="Selwyn J.D."/>
            <person name="Vollmer S.V."/>
        </authorList>
    </citation>
    <scope>NUCLEOTIDE SEQUENCE</scope>
    <source>
        <strain evidence="11">K2</strain>
    </source>
</reference>
<dbReference type="CDD" id="cd00192">
    <property type="entry name" value="PTKc"/>
    <property type="match status" value="1"/>
</dbReference>
<feature type="domain" description="SRCR" evidence="10">
    <location>
        <begin position="22"/>
        <end position="120"/>
    </location>
</feature>
<protein>
    <submittedName>
        <fullName evidence="11">Deleted in malignant brain tumors 1 protein</fullName>
    </submittedName>
</protein>
<feature type="disulfide bond" evidence="6">
    <location>
        <begin position="58"/>
        <end position="119"/>
    </location>
</feature>
<feature type="domain" description="SRCR" evidence="10">
    <location>
        <begin position="356"/>
        <end position="458"/>
    </location>
</feature>
<feature type="disulfide bond" evidence="6">
    <location>
        <begin position="45"/>
        <end position="109"/>
    </location>
</feature>
<sequence>MLCYLLTLFPLTATIQALNVSLRLVPDSFAGRIEIQYNGIWRTVCDRSVNISTGHVICRQLGYFEAVAVPCCNAFGSGRGVSWLPGVRCRGNESNLTECDHHEWKTKHCLNYDIASLVCRSQNTIISTEMPLRLTYTPVPYAGCVEVEYAKVWGDIGSFGWDQADSRVVCKELGYRDVLAVFWGCRAILKKNYRVVTWVDNVRCRGNERSLNNCSREFQTYRSSLGFDAGVVCKRETEPDLNISLAGAPVVFAGRVQVVLGGELGAIGRYTWDLRDAHVVCRQLGYPAAELALRGATYIFGPKGTSQAMKIQWIEDVKCLGNESMLDQCPHKISFTPGPSLEAGVICKSANLERKIRLAGSNFSFAGRLEVSIAGVWGTVRNNGWNTTSSDVVCRQLGYHGVNATIYSSVERFGKGQGPVWMSGVDCKGQEERLWECPWSKIAGIYWDHDNDIGLICESKNENVGFGEKVPDWKRYLIITLPVLAAVTLVIVLVVLYFRLWHKNRDGDHTRGDSLHMSAVSPSTDIGTLNPVFRNGGSMLQLEKKNREELDWCEIPRESIHLGEKIGSELNVVTFRGRLLLENGSFTTCVVKTCKDLPADRIVSTENEKHLLSELKVMTFLGSHLNILNMFGACTVKGPTYLVFEFAEHGSLLDYLQQNKVKCDNGYLQAERMSSDLQKLKIALDIARGMKHVAEKKCIHKDLAARNVRISKNLVAKVTNIGSVCDEESSSAGSMWKSKWMSPETLETSSFTTHGDVWSFGILLWEIETGGSIPYSEIATEDLLQSLKSGNRLTKPAKCSDAVYDVMRKCWQTVPSERPSFSELYMALDVLVTRLMSSQERD</sequence>
<feature type="transmembrane region" description="Helical" evidence="7">
    <location>
        <begin position="476"/>
        <end position="498"/>
    </location>
</feature>
<evidence type="ECO:0000256" key="7">
    <source>
        <dbReference type="SAM" id="Phobius"/>
    </source>
</evidence>
<dbReference type="PROSITE" id="PS50287">
    <property type="entry name" value="SRCR_2"/>
    <property type="match status" value="4"/>
</dbReference>
<dbReference type="Gene3D" id="3.10.250.10">
    <property type="entry name" value="SRCR-like domain"/>
    <property type="match status" value="4"/>
</dbReference>
<organism evidence="11 12">
    <name type="scientific">Acropora cervicornis</name>
    <name type="common">Staghorn coral</name>
    <dbReference type="NCBI Taxonomy" id="6130"/>
    <lineage>
        <taxon>Eukaryota</taxon>
        <taxon>Metazoa</taxon>
        <taxon>Cnidaria</taxon>
        <taxon>Anthozoa</taxon>
        <taxon>Hexacorallia</taxon>
        <taxon>Scleractinia</taxon>
        <taxon>Astrocoeniina</taxon>
        <taxon>Acroporidae</taxon>
        <taxon>Acropora</taxon>
    </lineage>
</organism>
<dbReference type="PRINTS" id="PR00109">
    <property type="entry name" value="TYRKINASE"/>
</dbReference>
<evidence type="ECO:0000256" key="4">
    <source>
        <dbReference type="ARBA" id="ARBA00023170"/>
    </source>
</evidence>
<dbReference type="FunFam" id="3.10.250.10:FF:000001">
    <property type="entry name" value="Lysyl oxidase 4 isoform X1"/>
    <property type="match status" value="1"/>
</dbReference>
<dbReference type="InterPro" id="IPR001190">
    <property type="entry name" value="SRCR"/>
</dbReference>
<feature type="domain" description="SRCR" evidence="10">
    <location>
        <begin position="132"/>
        <end position="234"/>
    </location>
</feature>
<accession>A0AAD9PSU5</accession>
<feature type="disulfide bond" evidence="6">
    <location>
        <begin position="319"/>
        <end position="329"/>
    </location>
</feature>
<dbReference type="InterPro" id="IPR001245">
    <property type="entry name" value="Ser-Thr/Tyr_kinase_cat_dom"/>
</dbReference>
<feature type="disulfide bond" evidence="6">
    <location>
        <begin position="89"/>
        <end position="99"/>
    </location>
</feature>
<dbReference type="GO" id="GO:0004672">
    <property type="term" value="F:protein kinase activity"/>
    <property type="evidence" value="ECO:0007669"/>
    <property type="project" value="InterPro"/>
</dbReference>
<keyword evidence="7" id="KW-0812">Transmembrane</keyword>
<feature type="disulfide bond" evidence="6">
    <location>
        <begin position="204"/>
        <end position="214"/>
    </location>
</feature>
<keyword evidence="12" id="KW-1185">Reference proteome</keyword>
<comment type="caution">
    <text evidence="6">Lacks conserved residue(s) required for the propagation of feature annotation.</text>
</comment>
<dbReference type="SUPFAM" id="SSF56487">
    <property type="entry name" value="SRCR-like"/>
    <property type="match status" value="4"/>
</dbReference>
<dbReference type="Pfam" id="PF07714">
    <property type="entry name" value="PK_Tyr_Ser-Thr"/>
    <property type="match status" value="1"/>
</dbReference>
<keyword evidence="7" id="KW-0472">Membrane</keyword>
<keyword evidence="5" id="KW-0325">Glycoprotein</keyword>
<dbReference type="SUPFAM" id="SSF56112">
    <property type="entry name" value="Protein kinase-like (PK-like)"/>
    <property type="match status" value="1"/>
</dbReference>
<feature type="domain" description="Protein kinase" evidence="9">
    <location>
        <begin position="575"/>
        <end position="832"/>
    </location>
</feature>
<evidence type="ECO:0000256" key="2">
    <source>
        <dbReference type="ARBA" id="ARBA00022737"/>
    </source>
</evidence>
<dbReference type="InterPro" id="IPR036772">
    <property type="entry name" value="SRCR-like_dom_sf"/>
</dbReference>
<dbReference type="EMBL" id="JARQWQ010000146">
    <property type="protein sequence ID" value="KAK2548452.1"/>
    <property type="molecule type" value="Genomic_DNA"/>
</dbReference>
<keyword evidence="7" id="KW-1133">Transmembrane helix</keyword>
<keyword evidence="4" id="KW-0675">Receptor</keyword>
<evidence type="ECO:0000259" key="10">
    <source>
        <dbReference type="PROSITE" id="PS50287"/>
    </source>
</evidence>
<feature type="disulfide bond" evidence="6">
    <location>
        <begin position="427"/>
        <end position="437"/>
    </location>
</feature>
<evidence type="ECO:0000256" key="6">
    <source>
        <dbReference type="PROSITE-ProRule" id="PRU00196"/>
    </source>
</evidence>
<feature type="chain" id="PRO_5041975590" evidence="8">
    <location>
        <begin position="18"/>
        <end position="842"/>
    </location>
</feature>
<evidence type="ECO:0000256" key="3">
    <source>
        <dbReference type="ARBA" id="ARBA00023157"/>
    </source>
</evidence>
<keyword evidence="1 8" id="KW-0732">Signal</keyword>
<dbReference type="InterPro" id="IPR000719">
    <property type="entry name" value="Prot_kinase_dom"/>
</dbReference>
<evidence type="ECO:0000256" key="1">
    <source>
        <dbReference type="ARBA" id="ARBA00022729"/>
    </source>
</evidence>
<dbReference type="FunFam" id="1.10.510.10:FF:001927">
    <property type="entry name" value="Receptor protein-tyrosine kinase"/>
    <property type="match status" value="1"/>
</dbReference>
<dbReference type="FunFam" id="3.10.250.10:FF:000007">
    <property type="entry name" value="Soluble scavenger receptor cysteine-rich domain-containing protein SSC5D"/>
    <property type="match status" value="1"/>
</dbReference>
<evidence type="ECO:0000313" key="12">
    <source>
        <dbReference type="Proteomes" id="UP001249851"/>
    </source>
</evidence>
<dbReference type="PRINTS" id="PR00258">
    <property type="entry name" value="SPERACTRCPTR"/>
</dbReference>